<keyword evidence="1" id="KW-1133">Transmembrane helix</keyword>
<sequence>MKDKIGFNIGFALIAFPLGLALLREFDFQNFVFRKQALGFLYLIVFIISIFLTFKKKKKETEK</sequence>
<gene>
    <name evidence="2" type="ORF">GCM10022408_00140</name>
</gene>
<proteinExistence type="predicted"/>
<organism evidence="2 3">
    <name type="scientific">Hymenobacter fastidiosus</name>
    <dbReference type="NCBI Taxonomy" id="486264"/>
    <lineage>
        <taxon>Bacteria</taxon>
        <taxon>Pseudomonadati</taxon>
        <taxon>Bacteroidota</taxon>
        <taxon>Cytophagia</taxon>
        <taxon>Cytophagales</taxon>
        <taxon>Hymenobacteraceae</taxon>
        <taxon>Hymenobacter</taxon>
    </lineage>
</organism>
<keyword evidence="1" id="KW-0812">Transmembrane</keyword>
<reference evidence="3" key="1">
    <citation type="journal article" date="2019" name="Int. J. Syst. Evol. Microbiol.">
        <title>The Global Catalogue of Microorganisms (GCM) 10K type strain sequencing project: providing services to taxonomists for standard genome sequencing and annotation.</title>
        <authorList>
            <consortium name="The Broad Institute Genomics Platform"/>
            <consortium name="The Broad Institute Genome Sequencing Center for Infectious Disease"/>
            <person name="Wu L."/>
            <person name="Ma J."/>
        </authorList>
    </citation>
    <scope>NUCLEOTIDE SEQUENCE [LARGE SCALE GENOMIC DNA]</scope>
    <source>
        <strain evidence="3">JCM 17224</strain>
    </source>
</reference>
<evidence type="ECO:0000313" key="3">
    <source>
        <dbReference type="Proteomes" id="UP001500567"/>
    </source>
</evidence>
<dbReference type="RefSeq" id="WP_345070136.1">
    <property type="nucleotide sequence ID" value="NZ_BAABDJ010000001.1"/>
</dbReference>
<feature type="transmembrane region" description="Helical" evidence="1">
    <location>
        <begin position="7"/>
        <end position="24"/>
    </location>
</feature>
<comment type="caution">
    <text evidence="2">The sequence shown here is derived from an EMBL/GenBank/DDBJ whole genome shotgun (WGS) entry which is preliminary data.</text>
</comment>
<feature type="transmembrane region" description="Helical" evidence="1">
    <location>
        <begin position="36"/>
        <end position="54"/>
    </location>
</feature>
<dbReference type="EMBL" id="BAABDJ010000001">
    <property type="protein sequence ID" value="GAA3993999.1"/>
    <property type="molecule type" value="Genomic_DNA"/>
</dbReference>
<evidence type="ECO:0000313" key="2">
    <source>
        <dbReference type="EMBL" id="GAA3993999.1"/>
    </source>
</evidence>
<protein>
    <submittedName>
        <fullName evidence="2">Uncharacterized protein</fullName>
    </submittedName>
</protein>
<dbReference type="Proteomes" id="UP001500567">
    <property type="component" value="Unassembled WGS sequence"/>
</dbReference>
<name>A0ABP7R946_9BACT</name>
<keyword evidence="1" id="KW-0472">Membrane</keyword>
<evidence type="ECO:0000256" key="1">
    <source>
        <dbReference type="SAM" id="Phobius"/>
    </source>
</evidence>
<keyword evidence="3" id="KW-1185">Reference proteome</keyword>
<accession>A0ABP7R946</accession>